<dbReference type="EMBL" id="AXCM01005011">
    <property type="status" value="NOT_ANNOTATED_CDS"/>
    <property type="molecule type" value="Genomic_DNA"/>
</dbReference>
<sequence>MSIQRIVRIPDLYHRQLQGGYKLNFVGITYKDTMKKPKKSRKSRPKVPKVILSQPSVTTTNTTAANVSELTEHVKVHQLNLERLLKAKEKVQENVNKTKQLLEMYKAEATQIGCDTKRRDRSSHDKPSVTTANSIEANISALDKQMKASQLEIEQQIKTTQRERKNVNKTKQLLMMYKEQSEQSETTEIGCVNVIARSAIPGGRDKVEESKPMQQHGLQKPQQCAAAIVGLLIQEQPRKQKKARRPKPDVLELVPHTGKNMFDLHRKLRHAIEQEGEKDLDDQIGRYGKMAWPSNVRLPLSRTADTDVVRERVQRILVDEATVRVVTKMGEIIVSDIDPVTTAEELKAALDEIINAYCKKNADDEESVEPKLFQRN</sequence>
<evidence type="ECO:0000313" key="3">
    <source>
        <dbReference type="Proteomes" id="UP000075883"/>
    </source>
</evidence>
<dbReference type="VEuPathDB" id="VectorBase:ACUA007409"/>
<dbReference type="EnsemblMetazoa" id="ACUA007409-RA">
    <property type="protein sequence ID" value="ACUA007409-PA"/>
    <property type="gene ID" value="ACUA007409"/>
</dbReference>
<feature type="coiled-coil region" evidence="1">
    <location>
        <begin position="74"/>
        <end position="108"/>
    </location>
</feature>
<keyword evidence="1" id="KW-0175">Coiled coil</keyword>
<name>A0A182M1W7_9DIPT</name>
<evidence type="ECO:0000256" key="1">
    <source>
        <dbReference type="SAM" id="Coils"/>
    </source>
</evidence>
<feature type="coiled-coil region" evidence="1">
    <location>
        <begin position="132"/>
        <end position="170"/>
    </location>
</feature>
<evidence type="ECO:0000313" key="2">
    <source>
        <dbReference type="EnsemblMetazoa" id="ACUA007409-PA"/>
    </source>
</evidence>
<dbReference type="AlphaFoldDB" id="A0A182M1W7"/>
<protein>
    <submittedName>
        <fullName evidence="2">Uncharacterized protein</fullName>
    </submittedName>
</protein>
<organism evidence="2 3">
    <name type="scientific">Anopheles culicifacies</name>
    <dbReference type="NCBI Taxonomy" id="139723"/>
    <lineage>
        <taxon>Eukaryota</taxon>
        <taxon>Metazoa</taxon>
        <taxon>Ecdysozoa</taxon>
        <taxon>Arthropoda</taxon>
        <taxon>Hexapoda</taxon>
        <taxon>Insecta</taxon>
        <taxon>Pterygota</taxon>
        <taxon>Neoptera</taxon>
        <taxon>Endopterygota</taxon>
        <taxon>Diptera</taxon>
        <taxon>Nematocera</taxon>
        <taxon>Culicoidea</taxon>
        <taxon>Culicidae</taxon>
        <taxon>Anophelinae</taxon>
        <taxon>Anopheles</taxon>
        <taxon>culicifacies species complex</taxon>
    </lineage>
</organism>
<accession>A0A182M1W7</accession>
<proteinExistence type="predicted"/>
<reference evidence="2" key="2">
    <citation type="submission" date="2020-05" db="UniProtKB">
        <authorList>
            <consortium name="EnsemblMetazoa"/>
        </authorList>
    </citation>
    <scope>IDENTIFICATION</scope>
    <source>
        <strain evidence="2">A-37</strain>
    </source>
</reference>
<dbReference type="Proteomes" id="UP000075883">
    <property type="component" value="Unassembled WGS sequence"/>
</dbReference>
<keyword evidence="3" id="KW-1185">Reference proteome</keyword>
<reference evidence="3" key="1">
    <citation type="submission" date="2013-09" db="EMBL/GenBank/DDBJ databases">
        <title>The Genome Sequence of Anopheles culicifacies species A.</title>
        <authorList>
            <consortium name="The Broad Institute Genomics Platform"/>
            <person name="Neafsey D.E."/>
            <person name="Besansky N."/>
            <person name="Howell P."/>
            <person name="Walton C."/>
            <person name="Young S.K."/>
            <person name="Zeng Q."/>
            <person name="Gargeya S."/>
            <person name="Fitzgerald M."/>
            <person name="Haas B."/>
            <person name="Abouelleil A."/>
            <person name="Allen A.W."/>
            <person name="Alvarado L."/>
            <person name="Arachchi H.M."/>
            <person name="Berlin A.M."/>
            <person name="Chapman S.B."/>
            <person name="Gainer-Dewar J."/>
            <person name="Goldberg J."/>
            <person name="Griggs A."/>
            <person name="Gujja S."/>
            <person name="Hansen M."/>
            <person name="Howarth C."/>
            <person name="Imamovic A."/>
            <person name="Ireland A."/>
            <person name="Larimer J."/>
            <person name="McCowan C."/>
            <person name="Murphy C."/>
            <person name="Pearson M."/>
            <person name="Poon T.W."/>
            <person name="Priest M."/>
            <person name="Roberts A."/>
            <person name="Saif S."/>
            <person name="Shea T."/>
            <person name="Sisk P."/>
            <person name="Sykes S."/>
            <person name="Wortman J."/>
            <person name="Nusbaum C."/>
            <person name="Birren B."/>
        </authorList>
    </citation>
    <scope>NUCLEOTIDE SEQUENCE [LARGE SCALE GENOMIC DNA]</scope>
    <source>
        <strain evidence="3">A-37</strain>
    </source>
</reference>